<evidence type="ECO:0000313" key="3">
    <source>
        <dbReference type="EMBL" id="MFG3818506.1"/>
    </source>
</evidence>
<gene>
    <name evidence="3" type="ORF">VPK24_12720</name>
</gene>
<dbReference type="InterPro" id="IPR012296">
    <property type="entry name" value="Nuclease_put_TT1808"/>
</dbReference>
<keyword evidence="3" id="KW-0540">Nuclease</keyword>
<dbReference type="RefSeq" id="WP_393013902.1">
    <property type="nucleotide sequence ID" value="NZ_JAZAQF010000078.1"/>
</dbReference>
<organism evidence="3 4">
    <name type="scientific">Limnothrix redekei LRLZ20PSL1</name>
    <dbReference type="NCBI Taxonomy" id="3112953"/>
    <lineage>
        <taxon>Bacteria</taxon>
        <taxon>Bacillati</taxon>
        <taxon>Cyanobacteriota</taxon>
        <taxon>Cyanophyceae</taxon>
        <taxon>Pseudanabaenales</taxon>
        <taxon>Pseudanabaenaceae</taxon>
        <taxon>Limnothrix</taxon>
    </lineage>
</organism>
<keyword evidence="1" id="KW-0175">Coiled coil</keyword>
<dbReference type="InterPro" id="IPR011335">
    <property type="entry name" value="Restrct_endonuc-II-like"/>
</dbReference>
<evidence type="ECO:0000256" key="1">
    <source>
        <dbReference type="SAM" id="Coils"/>
    </source>
</evidence>
<keyword evidence="3" id="KW-0255">Endonuclease</keyword>
<reference evidence="4" key="1">
    <citation type="journal article" date="2024" name="Algal Res.">
        <title>Biochemical, toxicological and genomic investigation of a high-biomass producing Limnothrix strain isolated from Italian shallow drinking water reservoir.</title>
        <authorList>
            <person name="Simonazzi M."/>
            <person name="Shishido T.K."/>
            <person name="Delbaje E."/>
            <person name="Wahlsten M."/>
            <person name="Fewer D.P."/>
            <person name="Sivonen K."/>
            <person name="Pezzolesi L."/>
            <person name="Pistocchi R."/>
        </authorList>
    </citation>
    <scope>NUCLEOTIDE SEQUENCE [LARGE SCALE GENOMIC DNA]</scope>
    <source>
        <strain evidence="4">LRLZ20PSL1</strain>
    </source>
</reference>
<proteinExistence type="predicted"/>
<dbReference type="Proteomes" id="UP001604335">
    <property type="component" value="Unassembled WGS sequence"/>
</dbReference>
<dbReference type="PANTHER" id="PTHR33352:SF3">
    <property type="entry name" value="SLR1612 PROTEIN"/>
    <property type="match status" value="1"/>
</dbReference>
<keyword evidence="4" id="KW-1185">Reference proteome</keyword>
<dbReference type="InterPro" id="IPR008538">
    <property type="entry name" value="Uma2"/>
</dbReference>
<dbReference type="Gene3D" id="3.90.1570.10">
    <property type="entry name" value="tt1808, chain A"/>
    <property type="match status" value="1"/>
</dbReference>
<dbReference type="SUPFAM" id="SSF52980">
    <property type="entry name" value="Restriction endonuclease-like"/>
    <property type="match status" value="1"/>
</dbReference>
<evidence type="ECO:0000259" key="2">
    <source>
        <dbReference type="Pfam" id="PF05685"/>
    </source>
</evidence>
<evidence type="ECO:0000313" key="4">
    <source>
        <dbReference type="Proteomes" id="UP001604335"/>
    </source>
</evidence>
<dbReference type="CDD" id="cd06260">
    <property type="entry name" value="DUF820-like"/>
    <property type="match status" value="1"/>
</dbReference>
<protein>
    <submittedName>
        <fullName evidence="3">Uma2 family endonuclease</fullName>
    </submittedName>
</protein>
<feature type="coiled-coil region" evidence="1">
    <location>
        <begin position="237"/>
        <end position="266"/>
    </location>
</feature>
<sequence>MSVSPAIASSSDPVIDSEAGAIEPVTEPGAEVATAEGRNPASPWFDQFDQIVWPAADLDSCELPLESDLHLFQIILLLQCLQWAWRDRPNFYAAGNLTIYYSPNQKKSEYFRGPDFFVVLGVEPHPRKSWVVWNENGQYPHVIIELLSPSTAEIDRGEKKQIYQDIFRTPNYFWFDPQGGEELAGFQLVNGRYEAIAPNDRGWLWSEPLGLYLGCHEGRLRFFGAEGELLPTPEESALQAEAELARVQAEARSAEARWQLEQAKRQQLADKLRELGVDPDALE</sequence>
<keyword evidence="3" id="KW-0378">Hydrolase</keyword>
<name>A0ABW7CF73_9CYAN</name>
<comment type="caution">
    <text evidence="3">The sequence shown here is derived from an EMBL/GenBank/DDBJ whole genome shotgun (WGS) entry which is preliminary data.</text>
</comment>
<feature type="domain" description="Putative restriction endonuclease" evidence="2">
    <location>
        <begin position="71"/>
        <end position="212"/>
    </location>
</feature>
<dbReference type="Pfam" id="PF05685">
    <property type="entry name" value="Uma2"/>
    <property type="match status" value="1"/>
</dbReference>
<dbReference type="EMBL" id="JAZAQF010000078">
    <property type="protein sequence ID" value="MFG3818506.1"/>
    <property type="molecule type" value="Genomic_DNA"/>
</dbReference>
<dbReference type="GO" id="GO:0004519">
    <property type="term" value="F:endonuclease activity"/>
    <property type="evidence" value="ECO:0007669"/>
    <property type="project" value="UniProtKB-KW"/>
</dbReference>
<accession>A0ABW7CF73</accession>
<dbReference type="PANTHER" id="PTHR33352">
    <property type="entry name" value="SLR1095 PROTEIN"/>
    <property type="match status" value="1"/>
</dbReference>